<evidence type="ECO:0000256" key="1">
    <source>
        <dbReference type="SAM" id="MobiDB-lite"/>
    </source>
</evidence>
<keyword evidence="2" id="KW-0472">Membrane</keyword>
<keyword evidence="2" id="KW-0812">Transmembrane</keyword>
<proteinExistence type="predicted"/>
<dbReference type="Proteomes" id="UP001238370">
    <property type="component" value="Chromosome"/>
</dbReference>
<feature type="transmembrane region" description="Helical" evidence="2">
    <location>
        <begin position="30"/>
        <end position="50"/>
    </location>
</feature>
<protein>
    <recommendedName>
        <fullName evidence="5">SepZ</fullName>
    </recommendedName>
</protein>
<dbReference type="EMBL" id="CP094302">
    <property type="protein sequence ID" value="WHP83560.1"/>
    <property type="molecule type" value="Genomic_DNA"/>
</dbReference>
<evidence type="ECO:0000256" key="2">
    <source>
        <dbReference type="SAM" id="Phobius"/>
    </source>
</evidence>
<evidence type="ECO:0000313" key="3">
    <source>
        <dbReference type="EMBL" id="WHP83560.1"/>
    </source>
</evidence>
<accession>A0ABY8SDG4</accession>
<name>A0ABY8SDG4_9GAMM</name>
<dbReference type="RefSeq" id="WP_144242802.1">
    <property type="nucleotide sequence ID" value="NZ_AP028982.1"/>
</dbReference>
<evidence type="ECO:0000313" key="4">
    <source>
        <dbReference type="Proteomes" id="UP001238370"/>
    </source>
</evidence>
<evidence type="ECO:0008006" key="5">
    <source>
        <dbReference type="Google" id="ProtNLM"/>
    </source>
</evidence>
<gene>
    <name evidence="3" type="ORF">MQ095_17715</name>
</gene>
<keyword evidence="4" id="KW-1185">Reference proteome</keyword>
<feature type="region of interest" description="Disordered" evidence="1">
    <location>
        <begin position="1"/>
        <end position="22"/>
    </location>
</feature>
<feature type="transmembrane region" description="Helical" evidence="2">
    <location>
        <begin position="62"/>
        <end position="87"/>
    </location>
</feature>
<reference evidence="3 4" key="1">
    <citation type="submission" date="2022-03" db="EMBL/GenBank/DDBJ databases">
        <title>Survey of Intraspecific Variation of Edwardsiella anguillarum Isolates from Non-Anguillid Fish Host Originating from Varied Geographic Locations.</title>
        <authorList>
            <person name="Armwood A.R."/>
            <person name="Woodyard E."/>
            <person name="Waldbieser G.C."/>
            <person name="Camus A.C."/>
            <person name="Divya D."/>
            <person name="Tekedar H."/>
            <person name="Soto E."/>
            <person name="Stein C."/>
            <person name="Ucko M."/>
            <person name="Ware C."/>
            <person name="Griffin M.J."/>
        </authorList>
    </citation>
    <scope>NUCLEOTIDE SEQUENCE [LARGE SCALE GENOMIC DNA]</scope>
    <source>
        <strain evidence="3 4">R18-35-2</strain>
    </source>
</reference>
<sequence length="98" mass="9616">MRPINTHESTNAVGVLNSESSTNTSRTIKIVTLASSLTLVLGAIGTGIAAKVTGDNGDADSSMALGVSAGVLGFVGLGAGVLGSIVAKKLDNNSSNNS</sequence>
<keyword evidence="2" id="KW-1133">Transmembrane helix</keyword>
<organism evidence="3 4">
    <name type="scientific">Edwardsiella anguillarum</name>
    <dbReference type="NCBI Taxonomy" id="1821960"/>
    <lineage>
        <taxon>Bacteria</taxon>
        <taxon>Pseudomonadati</taxon>
        <taxon>Pseudomonadota</taxon>
        <taxon>Gammaproteobacteria</taxon>
        <taxon>Enterobacterales</taxon>
        <taxon>Hafniaceae</taxon>
        <taxon>Edwardsiella</taxon>
    </lineage>
</organism>